<dbReference type="GO" id="GO:0006281">
    <property type="term" value="P:DNA repair"/>
    <property type="evidence" value="ECO:0007669"/>
    <property type="project" value="UniProtKB-UniRule"/>
</dbReference>
<comment type="similarity">
    <text evidence="1 11">Belongs to the peptidase M24 family. SPT16 subfamily.</text>
</comment>
<dbReference type="OrthoDB" id="10251642at2759"/>
<dbReference type="InterPro" id="IPR040258">
    <property type="entry name" value="Spt16"/>
</dbReference>
<evidence type="ECO:0000256" key="11">
    <source>
        <dbReference type="RuleBase" id="RU367052"/>
    </source>
</evidence>
<evidence type="ECO:0000256" key="8">
    <source>
        <dbReference type="ARBA" id="ARBA00023204"/>
    </source>
</evidence>
<keyword evidence="16" id="KW-1185">Reference proteome</keyword>
<dbReference type="STRING" id="71784.A0A1Y2BBV6"/>
<feature type="region of interest" description="Disordered" evidence="12">
    <location>
        <begin position="1"/>
        <end position="91"/>
    </location>
</feature>
<evidence type="ECO:0000259" key="14">
    <source>
        <dbReference type="SMART" id="SM01287"/>
    </source>
</evidence>
<feature type="region of interest" description="Disordered" evidence="12">
    <location>
        <begin position="328"/>
        <end position="351"/>
    </location>
</feature>
<keyword evidence="8 11" id="KW-0234">DNA repair</keyword>
<evidence type="ECO:0000256" key="9">
    <source>
        <dbReference type="ARBA" id="ARBA00023242"/>
    </source>
</evidence>
<dbReference type="InParanoid" id="A0A1Y2BBV6"/>
<evidence type="ECO:0000256" key="1">
    <source>
        <dbReference type="ARBA" id="ARBA00010779"/>
    </source>
</evidence>
<dbReference type="EMBL" id="MCFC01000010">
    <property type="protein sequence ID" value="ORY32313.1"/>
    <property type="molecule type" value="Genomic_DNA"/>
</dbReference>
<feature type="compositionally biased region" description="Basic and acidic residues" evidence="12">
    <location>
        <begin position="56"/>
        <end position="68"/>
    </location>
</feature>
<dbReference type="InterPro" id="IPR048969">
    <property type="entry name" value="FACT_SPT16_C"/>
</dbReference>
<dbReference type="InterPro" id="IPR013953">
    <property type="entry name" value="FACT_SPT16_M"/>
</dbReference>
<evidence type="ECO:0000259" key="13">
    <source>
        <dbReference type="SMART" id="SM01286"/>
    </source>
</evidence>
<dbReference type="FunFam" id="2.30.29.30:FF:000017">
    <property type="entry name" value="FACT complex subunit SPT16"/>
    <property type="match status" value="1"/>
</dbReference>
<feature type="domain" description="FACT complex subunit SPT16 middle" evidence="13">
    <location>
        <begin position="115"/>
        <end position="265"/>
    </location>
</feature>
<name>A0A1Y2BBV6_9TREE</name>
<evidence type="ECO:0000256" key="10">
    <source>
        <dbReference type="ARBA" id="ARBA00025370"/>
    </source>
</evidence>
<keyword evidence="4 11" id="KW-0227">DNA damage</keyword>
<dbReference type="Pfam" id="PF08512">
    <property type="entry name" value="Rttp106-like_middle"/>
    <property type="match status" value="1"/>
</dbReference>
<dbReference type="AlphaFoldDB" id="A0A1Y2BBV6"/>
<dbReference type="PANTHER" id="PTHR13980:SF15">
    <property type="entry name" value="FACT COMPLEX SUBUNIT SPT16"/>
    <property type="match status" value="1"/>
</dbReference>
<dbReference type="SMART" id="SM01286">
    <property type="entry name" value="SPT16"/>
    <property type="match status" value="1"/>
</dbReference>
<reference evidence="15 16" key="1">
    <citation type="submission" date="2016-07" db="EMBL/GenBank/DDBJ databases">
        <title>Pervasive Adenine N6-methylation of Active Genes in Fungi.</title>
        <authorList>
            <consortium name="DOE Joint Genome Institute"/>
            <person name="Mondo S.J."/>
            <person name="Dannebaum R.O."/>
            <person name="Kuo R.C."/>
            <person name="Labutti K."/>
            <person name="Haridas S."/>
            <person name="Kuo A."/>
            <person name="Salamov A."/>
            <person name="Ahrendt S.R."/>
            <person name="Lipzen A."/>
            <person name="Sullivan W."/>
            <person name="Andreopoulos W.B."/>
            <person name="Clum A."/>
            <person name="Lindquist E."/>
            <person name="Daum C."/>
            <person name="Ramamoorthy G.K."/>
            <person name="Gryganskyi A."/>
            <person name="Culley D."/>
            <person name="Magnuson J.K."/>
            <person name="James T.Y."/>
            <person name="O'Malley M.A."/>
            <person name="Stajich J.E."/>
            <person name="Spatafora J.W."/>
            <person name="Visel A."/>
            <person name="Grigoriev I.V."/>
        </authorList>
    </citation>
    <scope>NUCLEOTIDE SEQUENCE [LARGE SCALE GENOMIC DNA]</scope>
    <source>
        <strain evidence="15 16">68-887.2</strain>
    </source>
</reference>
<dbReference type="GO" id="GO:0006368">
    <property type="term" value="P:transcription elongation by RNA polymerase II"/>
    <property type="evidence" value="ECO:0007669"/>
    <property type="project" value="TreeGrafter"/>
</dbReference>
<evidence type="ECO:0000256" key="12">
    <source>
        <dbReference type="SAM" id="MobiDB-lite"/>
    </source>
</evidence>
<comment type="subcellular location">
    <subcellularLocation>
        <location evidence="11">Nucleus</location>
    </subcellularLocation>
    <subcellularLocation>
        <location evidence="11">Chromosome</location>
    </subcellularLocation>
</comment>
<dbReference type="Pfam" id="PF08644">
    <property type="entry name" value="SPT16"/>
    <property type="match status" value="1"/>
</dbReference>
<dbReference type="Gene3D" id="2.30.29.30">
    <property type="entry name" value="Pleckstrin-homology domain (PH domain)/Phosphotyrosine-binding domain (PTB)"/>
    <property type="match status" value="1"/>
</dbReference>
<dbReference type="InterPro" id="IPR056595">
    <property type="entry name" value="Fact-SPT16_PH"/>
</dbReference>
<protein>
    <recommendedName>
        <fullName evidence="11">FACT complex subunit</fullName>
    </recommendedName>
</protein>
<dbReference type="PANTHER" id="PTHR13980">
    <property type="entry name" value="CDC68 RELATED"/>
    <property type="match status" value="1"/>
</dbReference>
<dbReference type="GO" id="GO:0035101">
    <property type="term" value="C:FACT complex"/>
    <property type="evidence" value="ECO:0007669"/>
    <property type="project" value="UniProtKB-UniRule"/>
</dbReference>
<dbReference type="Proteomes" id="UP000193986">
    <property type="component" value="Unassembled WGS sequence"/>
</dbReference>
<feature type="compositionally biased region" description="Basic and acidic residues" evidence="12">
    <location>
        <begin position="570"/>
        <end position="593"/>
    </location>
</feature>
<keyword evidence="9 11" id="KW-0539">Nucleus</keyword>
<dbReference type="GO" id="GO:0031491">
    <property type="term" value="F:nucleosome binding"/>
    <property type="evidence" value="ECO:0007669"/>
    <property type="project" value="TreeGrafter"/>
</dbReference>
<proteinExistence type="inferred from homology"/>
<evidence type="ECO:0000313" key="16">
    <source>
        <dbReference type="Proteomes" id="UP000193986"/>
    </source>
</evidence>
<dbReference type="Gene3D" id="2.30.29.210">
    <property type="entry name" value="FACT complex subunit Spt16p/Cdc68p"/>
    <property type="match status" value="1"/>
</dbReference>
<gene>
    <name evidence="15" type="ORF">BCR39DRAFT_523889</name>
</gene>
<comment type="subunit">
    <text evidence="11">Component of the FACT complex.</text>
</comment>
<dbReference type="InterPro" id="IPR011993">
    <property type="entry name" value="PH-like_dom_sf"/>
</dbReference>
<feature type="region of interest" description="Disordered" evidence="12">
    <location>
        <begin position="510"/>
        <end position="600"/>
    </location>
</feature>
<feature type="compositionally biased region" description="Basic and acidic residues" evidence="12">
    <location>
        <begin position="1"/>
        <end position="22"/>
    </location>
</feature>
<dbReference type="FunFam" id="2.30.29.210:FF:000001">
    <property type="entry name" value="FACT complex subunit spt16"/>
    <property type="match status" value="1"/>
</dbReference>
<feature type="domain" description="Histone chaperone RTT106/FACT complex subunit SPT16-like middle" evidence="14">
    <location>
        <begin position="390"/>
        <end position="480"/>
    </location>
</feature>
<dbReference type="Pfam" id="PF21091">
    <property type="entry name" value="SPT16_C"/>
    <property type="match status" value="1"/>
</dbReference>
<keyword evidence="2 11" id="KW-0158">Chromosome</keyword>
<evidence type="ECO:0000256" key="2">
    <source>
        <dbReference type="ARBA" id="ARBA00022454"/>
    </source>
</evidence>
<organism evidence="15 16">
    <name type="scientific">Naematelia encephala</name>
    <dbReference type="NCBI Taxonomy" id="71784"/>
    <lineage>
        <taxon>Eukaryota</taxon>
        <taxon>Fungi</taxon>
        <taxon>Dikarya</taxon>
        <taxon>Basidiomycota</taxon>
        <taxon>Agaricomycotina</taxon>
        <taxon>Tremellomycetes</taxon>
        <taxon>Tremellales</taxon>
        <taxon>Naemateliaceae</taxon>
        <taxon>Naematelia</taxon>
    </lineage>
</organism>
<dbReference type="Pfam" id="PF24824">
    <property type="entry name" value="PH_SPT16"/>
    <property type="match status" value="1"/>
</dbReference>
<comment type="function">
    <text evidence="10 11">Component of the FACT complex, a general chromatin factor that acts to reorganize nucleosomes. The FACT complex is involved in multiple processes that require DNA as a template such as mRNA elongation, DNA replication and DNA repair. During transcription elongation the FACT complex acts as a histone chaperone that both destabilizes and restores nucleosomal structure. It facilitates the passage of RNA polymerase II and transcription by promoting the dissociation of one histone H2A-H2B dimer from the nucleosome, then subsequently promotes the reestablishment of the nucleosome following the passage of RNA polymerase II.</text>
</comment>
<sequence length="600" mass="68176">MSSVKEETKPKIHELSKSRPHESTSNGKPKPAVKARTVGSESKTRGRQTGAVEQTTADKIKQNQDRLHAQRQADGLKKWAHGDGGKDGDLEKKVKRYESYRREEQLPRGVEERRIYVDEARQTVVLPIYGYAVPFHISTIKNVAKTEEADHIVLRVNFQSPGQIAGKKEDMPFEDPDATFIRSASFRSPDQRHMLKVYEAITGLKKMATKKEAERKEMADVIEQEKLIEIKGRHPYVLKQVFPRPATEGKKTDGNLEIHHNGLRFRPDGPASKIDLLFSNIKHLFFQPSEKELIVLIHVHLKSPIMLGKKKTSDVQFYREVTDAGFDETGGKKRRARYGDEDEIEQEQEDRKRRKELDKLFHDFARRIESAAQAQQYELEVDMPFRELSFSGVPFRSNVLLMPTTNCLVHLSEFPFTVITLSEVEIVHLERVSFGLKNFDMVFVFNDFKKPPVHINTIPVVHLDNVKEWLDSCDVPISEGPVNLSWPQIMKTLNEDPYLFYEEGGWSFLTGTGEESESSESSGSVFSGSEDSVESSASDESGSDFGDDDDSEASGSLDEDESEGEDWDELERKAKRADEKRGERGGDSDDDGRKKKGGRR</sequence>
<accession>A0A1Y2BBV6</accession>
<evidence type="ECO:0000256" key="6">
    <source>
        <dbReference type="ARBA" id="ARBA00023054"/>
    </source>
</evidence>
<dbReference type="SMART" id="SM01287">
    <property type="entry name" value="Rtt106"/>
    <property type="match status" value="1"/>
</dbReference>
<evidence type="ECO:0000256" key="3">
    <source>
        <dbReference type="ARBA" id="ARBA00022705"/>
    </source>
</evidence>
<evidence type="ECO:0000256" key="5">
    <source>
        <dbReference type="ARBA" id="ARBA00023015"/>
    </source>
</evidence>
<feature type="compositionally biased region" description="Low complexity" evidence="12">
    <location>
        <begin position="519"/>
        <end position="540"/>
    </location>
</feature>
<keyword evidence="5 11" id="KW-0805">Transcription regulation</keyword>
<evidence type="ECO:0000256" key="7">
    <source>
        <dbReference type="ARBA" id="ARBA00023163"/>
    </source>
</evidence>
<comment type="caution">
    <text evidence="15">The sequence shown here is derived from an EMBL/GenBank/DDBJ whole genome shotgun (WGS) entry which is preliminary data.</text>
</comment>
<evidence type="ECO:0000256" key="4">
    <source>
        <dbReference type="ARBA" id="ARBA00022763"/>
    </source>
</evidence>
<feature type="compositionally biased region" description="Acidic residues" evidence="12">
    <location>
        <begin position="541"/>
        <end position="569"/>
    </location>
</feature>
<evidence type="ECO:0000313" key="15">
    <source>
        <dbReference type="EMBL" id="ORY32313.1"/>
    </source>
</evidence>
<keyword evidence="6" id="KW-0175">Coiled coil</keyword>
<feature type="compositionally biased region" description="Basic and acidic residues" evidence="12">
    <location>
        <begin position="74"/>
        <end position="91"/>
    </location>
</feature>
<dbReference type="Gene3D" id="2.30.29.150">
    <property type="match status" value="1"/>
</dbReference>
<dbReference type="InterPro" id="IPR013719">
    <property type="entry name" value="RTT106/SPT16-like_middle_dom"/>
</dbReference>
<dbReference type="GO" id="GO:0006260">
    <property type="term" value="P:DNA replication"/>
    <property type="evidence" value="ECO:0007669"/>
    <property type="project" value="UniProtKB-KW"/>
</dbReference>
<keyword evidence="7 11" id="KW-0804">Transcription</keyword>
<keyword evidence="3 11" id="KW-0235">DNA replication</keyword>